<dbReference type="EMBL" id="MU151063">
    <property type="protein sequence ID" value="KAF9453264.1"/>
    <property type="molecule type" value="Genomic_DNA"/>
</dbReference>
<feature type="compositionally biased region" description="Low complexity" evidence="1">
    <location>
        <begin position="223"/>
        <end position="259"/>
    </location>
</feature>
<dbReference type="Proteomes" id="UP000807342">
    <property type="component" value="Unassembled WGS sequence"/>
</dbReference>
<sequence length="289" mass="30669">MSVQTRNPDFQPGTPGLAAPQCRLRRIQTTLRPVPPVPILPPQPTVSPPPSSAAAIHTKPDTQSPATDTDAQSDPSPFLSASVVTQQPAYPFPPPGLSKPSAATATPSDMITPELEASSCTPRELELKSDLLASTTTAHSSDSDASIWGTFQMESFLGNYCHTSSKPFPSPPFHGDNEDGTGTQSDSPPASITPSPNLRSSPPALSPSHWNRLLKGPASGADTALTTLSATTHPTTNTTTQSPSSILSPHPHRSPFSPRTQVNLQPREVRSAGVCVEFPERQRLPRSRQ</sequence>
<dbReference type="OrthoDB" id="3045080at2759"/>
<feature type="region of interest" description="Disordered" evidence="1">
    <location>
        <begin position="1"/>
        <end position="107"/>
    </location>
</feature>
<evidence type="ECO:0000313" key="2">
    <source>
        <dbReference type="EMBL" id="KAF9453264.1"/>
    </source>
</evidence>
<feature type="compositionally biased region" description="Polar residues" evidence="1">
    <location>
        <begin position="180"/>
        <end position="200"/>
    </location>
</feature>
<name>A0A9P6C9K3_9AGAR</name>
<gene>
    <name evidence="2" type="ORF">P691DRAFT_81867</name>
</gene>
<proteinExistence type="predicted"/>
<reference evidence="2" key="1">
    <citation type="submission" date="2020-11" db="EMBL/GenBank/DDBJ databases">
        <authorList>
            <consortium name="DOE Joint Genome Institute"/>
            <person name="Ahrendt S."/>
            <person name="Riley R."/>
            <person name="Andreopoulos W."/>
            <person name="Labutti K."/>
            <person name="Pangilinan J."/>
            <person name="Ruiz-Duenas F.J."/>
            <person name="Barrasa J.M."/>
            <person name="Sanchez-Garcia M."/>
            <person name="Camarero S."/>
            <person name="Miyauchi S."/>
            <person name="Serrano A."/>
            <person name="Linde D."/>
            <person name="Babiker R."/>
            <person name="Drula E."/>
            <person name="Ayuso-Fernandez I."/>
            <person name="Pacheco R."/>
            <person name="Padilla G."/>
            <person name="Ferreira P."/>
            <person name="Barriuso J."/>
            <person name="Kellner H."/>
            <person name="Castanera R."/>
            <person name="Alfaro M."/>
            <person name="Ramirez L."/>
            <person name="Pisabarro A.G."/>
            <person name="Kuo A."/>
            <person name="Tritt A."/>
            <person name="Lipzen A."/>
            <person name="He G."/>
            <person name="Yan M."/>
            <person name="Ng V."/>
            <person name="Cullen D."/>
            <person name="Martin F."/>
            <person name="Rosso M.-N."/>
            <person name="Henrissat B."/>
            <person name="Hibbett D."/>
            <person name="Martinez A.T."/>
            <person name="Grigoriev I.V."/>
        </authorList>
    </citation>
    <scope>NUCLEOTIDE SEQUENCE</scope>
    <source>
        <strain evidence="2">MF-IS2</strain>
    </source>
</reference>
<accession>A0A9P6C9K3</accession>
<keyword evidence="3" id="KW-1185">Reference proteome</keyword>
<dbReference type="AlphaFoldDB" id="A0A9P6C9K3"/>
<feature type="compositionally biased region" description="Pro residues" evidence="1">
    <location>
        <begin position="33"/>
        <end position="51"/>
    </location>
</feature>
<comment type="caution">
    <text evidence="2">The sequence shown here is derived from an EMBL/GenBank/DDBJ whole genome shotgun (WGS) entry which is preliminary data.</text>
</comment>
<organism evidence="2 3">
    <name type="scientific">Macrolepiota fuliginosa MF-IS2</name>
    <dbReference type="NCBI Taxonomy" id="1400762"/>
    <lineage>
        <taxon>Eukaryota</taxon>
        <taxon>Fungi</taxon>
        <taxon>Dikarya</taxon>
        <taxon>Basidiomycota</taxon>
        <taxon>Agaricomycotina</taxon>
        <taxon>Agaricomycetes</taxon>
        <taxon>Agaricomycetidae</taxon>
        <taxon>Agaricales</taxon>
        <taxon>Agaricineae</taxon>
        <taxon>Agaricaceae</taxon>
        <taxon>Macrolepiota</taxon>
    </lineage>
</organism>
<evidence type="ECO:0000313" key="3">
    <source>
        <dbReference type="Proteomes" id="UP000807342"/>
    </source>
</evidence>
<evidence type="ECO:0000256" key="1">
    <source>
        <dbReference type="SAM" id="MobiDB-lite"/>
    </source>
</evidence>
<protein>
    <submittedName>
        <fullName evidence="2">Uncharacterized protein</fullName>
    </submittedName>
</protein>
<feature type="region of interest" description="Disordered" evidence="1">
    <location>
        <begin position="167"/>
        <end position="270"/>
    </location>
</feature>
<feature type="compositionally biased region" description="Polar residues" evidence="1">
    <location>
        <begin position="61"/>
        <end position="75"/>
    </location>
</feature>